<proteinExistence type="inferred from homology"/>
<dbReference type="Pfam" id="PF00444">
    <property type="entry name" value="Ribosomal_L36"/>
    <property type="match status" value="1"/>
</dbReference>
<evidence type="ECO:0000256" key="4">
    <source>
        <dbReference type="ARBA" id="ARBA00022980"/>
    </source>
</evidence>
<comment type="subcellular location">
    <subcellularLocation>
        <location evidence="1">Mitochondrion</location>
    </subcellularLocation>
</comment>
<dbReference type="SUPFAM" id="SSF57840">
    <property type="entry name" value="Ribosomal protein L36"/>
    <property type="match status" value="1"/>
</dbReference>
<protein>
    <recommendedName>
        <fullName evidence="7">Large ribosomal subunit protein bL36m</fullName>
    </recommendedName>
    <alternativeName>
        <fullName evidence="8">39S ribosomal protein L36, mitochondrial</fullName>
    </alternativeName>
</protein>
<dbReference type="Proteomes" id="UP001497644">
    <property type="component" value="Chromosome 3"/>
</dbReference>
<evidence type="ECO:0000256" key="8">
    <source>
        <dbReference type="ARBA" id="ARBA00035411"/>
    </source>
</evidence>
<evidence type="ECO:0000256" key="6">
    <source>
        <dbReference type="ARBA" id="ARBA00023274"/>
    </source>
</evidence>
<reference evidence="9" key="1">
    <citation type="submission" date="2024-04" db="EMBL/GenBank/DDBJ databases">
        <authorList>
            <consortium name="Molecular Ecology Group"/>
        </authorList>
    </citation>
    <scope>NUCLEOTIDE SEQUENCE</scope>
</reference>
<keyword evidence="10" id="KW-1185">Reference proteome</keyword>
<name>A0AAV2NMV0_9HYME</name>
<keyword evidence="3" id="KW-0809">Transit peptide</keyword>
<dbReference type="GO" id="GO:0003735">
    <property type="term" value="F:structural constituent of ribosome"/>
    <property type="evidence" value="ECO:0007669"/>
    <property type="project" value="InterPro"/>
</dbReference>
<evidence type="ECO:0000256" key="7">
    <source>
        <dbReference type="ARBA" id="ARBA00035239"/>
    </source>
</evidence>
<evidence type="ECO:0000256" key="5">
    <source>
        <dbReference type="ARBA" id="ARBA00023128"/>
    </source>
</evidence>
<organism evidence="9 10">
    <name type="scientific">Lasius platythorax</name>
    <dbReference type="NCBI Taxonomy" id="488582"/>
    <lineage>
        <taxon>Eukaryota</taxon>
        <taxon>Metazoa</taxon>
        <taxon>Ecdysozoa</taxon>
        <taxon>Arthropoda</taxon>
        <taxon>Hexapoda</taxon>
        <taxon>Insecta</taxon>
        <taxon>Pterygota</taxon>
        <taxon>Neoptera</taxon>
        <taxon>Endopterygota</taxon>
        <taxon>Hymenoptera</taxon>
        <taxon>Apocrita</taxon>
        <taxon>Aculeata</taxon>
        <taxon>Formicoidea</taxon>
        <taxon>Formicidae</taxon>
        <taxon>Formicinae</taxon>
        <taxon>Lasius</taxon>
        <taxon>Lasius</taxon>
    </lineage>
</organism>
<gene>
    <name evidence="9" type="ORF">LPLAT_LOCUS7616</name>
</gene>
<keyword evidence="4" id="KW-0689">Ribosomal protein</keyword>
<dbReference type="GO" id="GO:0005762">
    <property type="term" value="C:mitochondrial large ribosomal subunit"/>
    <property type="evidence" value="ECO:0007669"/>
    <property type="project" value="TreeGrafter"/>
</dbReference>
<dbReference type="GO" id="GO:0006412">
    <property type="term" value="P:translation"/>
    <property type="evidence" value="ECO:0007669"/>
    <property type="project" value="InterPro"/>
</dbReference>
<dbReference type="PANTHER" id="PTHR46909">
    <property type="entry name" value="39S RIBOSOMAL PROTEIN L36, MITOCHONDRIAL"/>
    <property type="match status" value="1"/>
</dbReference>
<evidence type="ECO:0000313" key="10">
    <source>
        <dbReference type="Proteomes" id="UP001497644"/>
    </source>
</evidence>
<dbReference type="InterPro" id="IPR000473">
    <property type="entry name" value="Ribosomal_bL36"/>
</dbReference>
<sequence length="131" mass="15344">MNVGLILRSVHQVIESIVPKILTIGTVQNVLVRRLHYISDRQKLNYSSNSGFSHNTPSFLQPVLPIYNSVCGLKAKGRLERRCKDCYFVCRQERWYVMCKTHPRHKQVKIKKRDYKTWILTSASQSPIRGW</sequence>
<dbReference type="InterPro" id="IPR035977">
    <property type="entry name" value="Ribosomal_bL36_sp"/>
</dbReference>
<evidence type="ECO:0000256" key="1">
    <source>
        <dbReference type="ARBA" id="ARBA00004173"/>
    </source>
</evidence>
<dbReference type="PANTHER" id="PTHR46909:SF1">
    <property type="entry name" value="LARGE RIBOSOMAL SUBUNIT PROTEIN BL36M"/>
    <property type="match status" value="1"/>
</dbReference>
<accession>A0AAV2NMV0</accession>
<dbReference type="AlphaFoldDB" id="A0AAV2NMV0"/>
<evidence type="ECO:0000313" key="9">
    <source>
        <dbReference type="EMBL" id="CAL1681639.1"/>
    </source>
</evidence>
<evidence type="ECO:0000256" key="3">
    <source>
        <dbReference type="ARBA" id="ARBA00022946"/>
    </source>
</evidence>
<evidence type="ECO:0000256" key="2">
    <source>
        <dbReference type="ARBA" id="ARBA00007645"/>
    </source>
</evidence>
<comment type="similarity">
    <text evidence="2">Belongs to the bacterial ribosomal protein bL36 family.</text>
</comment>
<keyword evidence="5" id="KW-0496">Mitochondrion</keyword>
<dbReference type="EMBL" id="OZ034826">
    <property type="protein sequence ID" value="CAL1681639.1"/>
    <property type="molecule type" value="Genomic_DNA"/>
</dbReference>
<dbReference type="InterPro" id="IPR052143">
    <property type="entry name" value="Mitoribosomal_bL36m"/>
</dbReference>
<keyword evidence="6" id="KW-0687">Ribonucleoprotein</keyword>